<dbReference type="EMBL" id="AVOT02075837">
    <property type="protein sequence ID" value="MBW0564451.1"/>
    <property type="molecule type" value="Genomic_DNA"/>
</dbReference>
<evidence type="ECO:0000256" key="1">
    <source>
        <dbReference type="SAM" id="MobiDB-lite"/>
    </source>
</evidence>
<feature type="region of interest" description="Disordered" evidence="1">
    <location>
        <begin position="66"/>
        <end position="95"/>
    </location>
</feature>
<accession>A0A9Q3JLQ6</accession>
<evidence type="ECO:0000313" key="3">
    <source>
        <dbReference type="Proteomes" id="UP000765509"/>
    </source>
</evidence>
<organism evidence="2 3">
    <name type="scientific">Austropuccinia psidii MF-1</name>
    <dbReference type="NCBI Taxonomy" id="1389203"/>
    <lineage>
        <taxon>Eukaryota</taxon>
        <taxon>Fungi</taxon>
        <taxon>Dikarya</taxon>
        <taxon>Basidiomycota</taxon>
        <taxon>Pucciniomycotina</taxon>
        <taxon>Pucciniomycetes</taxon>
        <taxon>Pucciniales</taxon>
        <taxon>Sphaerophragmiaceae</taxon>
        <taxon>Austropuccinia</taxon>
    </lineage>
</organism>
<keyword evidence="3" id="KW-1185">Reference proteome</keyword>
<gene>
    <name evidence="2" type="ORF">O181_104166</name>
</gene>
<feature type="compositionally biased region" description="Low complexity" evidence="1">
    <location>
        <begin position="80"/>
        <end position="95"/>
    </location>
</feature>
<name>A0A9Q3JLQ6_9BASI</name>
<sequence>MSSVLVLFQCESCIANIFTDTNGNETHGEFINQQSKQRHNQPCQSDFQLPSYHAQRSFLRNHLTHNLGSNAEEEVESDDTSSLMDMSSSSQTEAD</sequence>
<comment type="caution">
    <text evidence="2">The sequence shown here is derived from an EMBL/GenBank/DDBJ whole genome shotgun (WGS) entry which is preliminary data.</text>
</comment>
<evidence type="ECO:0000313" key="2">
    <source>
        <dbReference type="EMBL" id="MBW0564451.1"/>
    </source>
</evidence>
<protein>
    <submittedName>
        <fullName evidence="2">Uncharacterized protein</fullName>
    </submittedName>
</protein>
<reference evidence="2" key="1">
    <citation type="submission" date="2021-03" db="EMBL/GenBank/DDBJ databases">
        <title>Draft genome sequence of rust myrtle Austropuccinia psidii MF-1, a brazilian biotype.</title>
        <authorList>
            <person name="Quecine M.C."/>
            <person name="Pachon D.M.R."/>
            <person name="Bonatelli M.L."/>
            <person name="Correr F.H."/>
            <person name="Franceschini L.M."/>
            <person name="Leite T.F."/>
            <person name="Margarido G.R.A."/>
            <person name="Almeida C.A."/>
            <person name="Ferrarezi J.A."/>
            <person name="Labate C.A."/>
        </authorList>
    </citation>
    <scope>NUCLEOTIDE SEQUENCE</scope>
    <source>
        <strain evidence="2">MF-1</strain>
    </source>
</reference>
<dbReference type="AlphaFoldDB" id="A0A9Q3JLQ6"/>
<dbReference type="Proteomes" id="UP000765509">
    <property type="component" value="Unassembled WGS sequence"/>
</dbReference>
<proteinExistence type="predicted"/>